<dbReference type="Proteomes" id="UP000249819">
    <property type="component" value="Unassembled WGS sequence"/>
</dbReference>
<name>A0A327VM34_9BACT</name>
<evidence type="ECO:0000259" key="1">
    <source>
        <dbReference type="Pfam" id="PF13088"/>
    </source>
</evidence>
<dbReference type="Gene3D" id="2.120.10.10">
    <property type="match status" value="1"/>
</dbReference>
<comment type="caution">
    <text evidence="2">The sequence shown here is derived from an EMBL/GenBank/DDBJ whole genome shotgun (WGS) entry which is preliminary data.</text>
</comment>
<proteinExistence type="predicted"/>
<reference evidence="2 3" key="1">
    <citation type="submission" date="2018-06" db="EMBL/GenBank/DDBJ databases">
        <title>Genomic Encyclopedia of Archaeal and Bacterial Type Strains, Phase II (KMG-II): from individual species to whole genera.</title>
        <authorList>
            <person name="Goeker M."/>
        </authorList>
    </citation>
    <scope>NUCLEOTIDE SEQUENCE [LARGE SCALE GENOMIC DNA]</scope>
    <source>
        <strain evidence="2 3">DSM 29821</strain>
    </source>
</reference>
<dbReference type="InterPro" id="IPR011040">
    <property type="entry name" value="Sialidase"/>
</dbReference>
<evidence type="ECO:0000313" key="2">
    <source>
        <dbReference type="EMBL" id="RAJ73911.1"/>
    </source>
</evidence>
<feature type="domain" description="Sialidase" evidence="1">
    <location>
        <begin position="98"/>
        <end position="334"/>
    </location>
</feature>
<evidence type="ECO:0000313" key="3">
    <source>
        <dbReference type="Proteomes" id="UP000249819"/>
    </source>
</evidence>
<organism evidence="2 3">
    <name type="scientific">Chitinophaga dinghuensis</name>
    <dbReference type="NCBI Taxonomy" id="1539050"/>
    <lineage>
        <taxon>Bacteria</taxon>
        <taxon>Pseudomonadati</taxon>
        <taxon>Bacteroidota</taxon>
        <taxon>Chitinophagia</taxon>
        <taxon>Chitinophagales</taxon>
        <taxon>Chitinophagaceae</taxon>
        <taxon>Chitinophaga</taxon>
    </lineage>
</organism>
<sequence>MKSHLFRYILAMGLIVLLGACQRGKEEKSGIRFLSHGTNASCPYITRDTAGNTVVSWVENDSISNKGVMYYAVTNDDGYTFSEPRKIGATMGVYPHDENLPKLLFKPNGTIIALFGMEQHDARNKYAGKVMYAQSFDNGLHWEAPMPLVTDTTGYDQRYFDMALLPDGEAAAIWLDNRKETAAEGSTLYFARTSGNAGFQAAKPVVETVCQCCRTKLLVDKKGVIHIVYRDIINDSIRDMVHQTSADGGNSFSAPVRISADNWVVNGCPHTGPTLVANDHGLHFAWFTMGHGKGVFYCQSTDNGNTYTQKESLSTAPMAKHPQMTIDKKGEVYITWDEPVKVGNDFNSRIAFLHKSVDGRTLDSQAITADSTWCSYPVLGALQEGILVVFKQRVGNGTAIAYGIMEH</sequence>
<gene>
    <name evidence="2" type="ORF">CLV59_11130</name>
</gene>
<dbReference type="EMBL" id="QLMA01000011">
    <property type="protein sequence ID" value="RAJ73911.1"/>
    <property type="molecule type" value="Genomic_DNA"/>
</dbReference>
<dbReference type="AlphaFoldDB" id="A0A327VM34"/>
<dbReference type="InterPro" id="IPR036278">
    <property type="entry name" value="Sialidase_sf"/>
</dbReference>
<accession>A0A327VM34</accession>
<keyword evidence="3" id="KW-1185">Reference proteome</keyword>
<dbReference type="PROSITE" id="PS51257">
    <property type="entry name" value="PROKAR_LIPOPROTEIN"/>
    <property type="match status" value="1"/>
</dbReference>
<dbReference type="RefSeq" id="WP_111595147.1">
    <property type="nucleotide sequence ID" value="NZ_QLMA01000011.1"/>
</dbReference>
<dbReference type="SUPFAM" id="SSF50939">
    <property type="entry name" value="Sialidases"/>
    <property type="match status" value="1"/>
</dbReference>
<dbReference type="Pfam" id="PF13088">
    <property type="entry name" value="BNR_2"/>
    <property type="match status" value="1"/>
</dbReference>
<dbReference type="CDD" id="cd15482">
    <property type="entry name" value="Sialidase_non-viral"/>
    <property type="match status" value="1"/>
</dbReference>
<protein>
    <submittedName>
        <fullName evidence="2">BNR repeat protein</fullName>
    </submittedName>
</protein>
<dbReference type="OrthoDB" id="9764969at2"/>